<sequence length="81" mass="8509">MPQVRRGRVPSGVITLLGQELGYIVHDIVQGLRNAEAAELFPTASISAGAELGAMRIEVGSCTKSRLSAAPRRMSAAGGFR</sequence>
<proteinExistence type="predicted"/>
<protein>
    <submittedName>
        <fullName evidence="1">Uncharacterized protein</fullName>
    </submittedName>
</protein>
<accession>A0A2N9AXR6</accession>
<dbReference type="EMBL" id="LT962688">
    <property type="protein sequence ID" value="SOR32117.1"/>
    <property type="molecule type" value="Genomic_DNA"/>
</dbReference>
<reference evidence="2" key="1">
    <citation type="submission" date="2017-10" db="EMBL/GenBank/DDBJ databases">
        <authorList>
            <person name="Regsiter A."/>
            <person name="William W."/>
        </authorList>
    </citation>
    <scope>NUCLEOTIDE SEQUENCE [LARGE SCALE GENOMIC DNA]</scope>
</reference>
<organism evidence="1 2">
    <name type="scientific">Methylorubrum extorquens</name>
    <name type="common">Methylobacterium dichloromethanicum</name>
    <name type="synonym">Methylobacterium extorquens</name>
    <dbReference type="NCBI Taxonomy" id="408"/>
    <lineage>
        <taxon>Bacteria</taxon>
        <taxon>Pseudomonadati</taxon>
        <taxon>Pseudomonadota</taxon>
        <taxon>Alphaproteobacteria</taxon>
        <taxon>Hyphomicrobiales</taxon>
        <taxon>Methylobacteriaceae</taxon>
        <taxon>Methylorubrum</taxon>
    </lineage>
</organism>
<evidence type="ECO:0000313" key="2">
    <source>
        <dbReference type="Proteomes" id="UP000233769"/>
    </source>
</evidence>
<gene>
    <name evidence="1" type="ORF">TK0001_5551</name>
</gene>
<dbReference type="Proteomes" id="UP000233769">
    <property type="component" value="Chromosome tk0001"/>
</dbReference>
<evidence type="ECO:0000313" key="1">
    <source>
        <dbReference type="EMBL" id="SOR32117.1"/>
    </source>
</evidence>
<name>A0A2N9AXR6_METEX</name>
<dbReference type="AlphaFoldDB" id="A0A2N9AXR6"/>